<name>A0A6D2IRU9_9BRAS</name>
<reference evidence="2" key="1">
    <citation type="submission" date="2020-01" db="EMBL/GenBank/DDBJ databases">
        <authorList>
            <person name="Mishra B."/>
        </authorList>
    </citation>
    <scope>NUCLEOTIDE SEQUENCE [LARGE SCALE GENOMIC DNA]</scope>
</reference>
<dbReference type="EMBL" id="CACVBM020001078">
    <property type="protein sequence ID" value="CAA7029242.1"/>
    <property type="molecule type" value="Genomic_DNA"/>
</dbReference>
<dbReference type="GO" id="GO:0003676">
    <property type="term" value="F:nucleic acid binding"/>
    <property type="evidence" value="ECO:0007669"/>
    <property type="project" value="InterPro"/>
</dbReference>
<dbReference type="PANTHER" id="PTHR47074:SF11">
    <property type="entry name" value="REVERSE TRANSCRIPTASE-LIKE PROTEIN"/>
    <property type="match status" value="1"/>
</dbReference>
<dbReference type="InterPro" id="IPR002156">
    <property type="entry name" value="RNaseH_domain"/>
</dbReference>
<dbReference type="PANTHER" id="PTHR47074">
    <property type="entry name" value="BNAC02G40300D PROTEIN"/>
    <property type="match status" value="1"/>
</dbReference>
<protein>
    <recommendedName>
        <fullName evidence="1">RNase H type-1 domain-containing protein</fullName>
    </recommendedName>
</protein>
<dbReference type="InterPro" id="IPR052929">
    <property type="entry name" value="RNase_H-like_EbsB-rel"/>
</dbReference>
<dbReference type="OrthoDB" id="1108672at2759"/>
<dbReference type="Gene3D" id="3.30.420.10">
    <property type="entry name" value="Ribonuclease H-like superfamily/Ribonuclease H"/>
    <property type="match status" value="1"/>
</dbReference>
<comment type="caution">
    <text evidence="2">The sequence shown here is derived from an EMBL/GenBank/DDBJ whole genome shotgun (WGS) entry which is preliminary data.</text>
</comment>
<gene>
    <name evidence="2" type="ORF">MERR_LOCUS16477</name>
</gene>
<dbReference type="Proteomes" id="UP000467841">
    <property type="component" value="Unassembled WGS sequence"/>
</dbReference>
<sequence>MSRGVNALDTINLGLMRAREWKEAQSELPKSPFVEVKSRGRSSPDAIVCHTDGAWSREHRAGGMGWIFQDKNKRQINRGSSSRGHVSSPLVAEGLAIRHALDHALSIGISVIQVASDSQQIVTAITNGNRLSEIYGILEDIAHLSSLFIEVNFISVSRKTNCLADSSAKLALRAFLAPGD</sequence>
<dbReference type="InterPro" id="IPR036397">
    <property type="entry name" value="RNaseH_sf"/>
</dbReference>
<dbReference type="Pfam" id="PF13456">
    <property type="entry name" value="RVT_3"/>
    <property type="match status" value="1"/>
</dbReference>
<evidence type="ECO:0000313" key="3">
    <source>
        <dbReference type="Proteomes" id="UP000467841"/>
    </source>
</evidence>
<dbReference type="InterPro" id="IPR044730">
    <property type="entry name" value="RNase_H-like_dom_plant"/>
</dbReference>
<evidence type="ECO:0000313" key="2">
    <source>
        <dbReference type="EMBL" id="CAA7029242.1"/>
    </source>
</evidence>
<dbReference type="AlphaFoldDB" id="A0A6D2IRU9"/>
<feature type="domain" description="RNase H type-1" evidence="1">
    <location>
        <begin position="51"/>
        <end position="171"/>
    </location>
</feature>
<accession>A0A6D2IRU9</accession>
<dbReference type="GO" id="GO:0004523">
    <property type="term" value="F:RNA-DNA hybrid ribonuclease activity"/>
    <property type="evidence" value="ECO:0007669"/>
    <property type="project" value="InterPro"/>
</dbReference>
<dbReference type="SUPFAM" id="SSF53098">
    <property type="entry name" value="Ribonuclease H-like"/>
    <property type="match status" value="1"/>
</dbReference>
<dbReference type="InterPro" id="IPR012337">
    <property type="entry name" value="RNaseH-like_sf"/>
</dbReference>
<evidence type="ECO:0000259" key="1">
    <source>
        <dbReference type="Pfam" id="PF13456"/>
    </source>
</evidence>
<keyword evidence="3" id="KW-1185">Reference proteome</keyword>
<proteinExistence type="predicted"/>
<organism evidence="2 3">
    <name type="scientific">Microthlaspi erraticum</name>
    <dbReference type="NCBI Taxonomy" id="1685480"/>
    <lineage>
        <taxon>Eukaryota</taxon>
        <taxon>Viridiplantae</taxon>
        <taxon>Streptophyta</taxon>
        <taxon>Embryophyta</taxon>
        <taxon>Tracheophyta</taxon>
        <taxon>Spermatophyta</taxon>
        <taxon>Magnoliopsida</taxon>
        <taxon>eudicotyledons</taxon>
        <taxon>Gunneridae</taxon>
        <taxon>Pentapetalae</taxon>
        <taxon>rosids</taxon>
        <taxon>malvids</taxon>
        <taxon>Brassicales</taxon>
        <taxon>Brassicaceae</taxon>
        <taxon>Coluteocarpeae</taxon>
        <taxon>Microthlaspi</taxon>
    </lineage>
</organism>
<dbReference type="CDD" id="cd06222">
    <property type="entry name" value="RNase_H_like"/>
    <property type="match status" value="1"/>
</dbReference>